<protein>
    <submittedName>
        <fullName evidence="2">Uncharacterized protein</fullName>
    </submittedName>
</protein>
<reference evidence="2 3" key="1">
    <citation type="submission" date="2019-07" db="EMBL/GenBank/DDBJ databases">
        <title>Chromosome genome assembly for large yellow croaker.</title>
        <authorList>
            <person name="Xiao S."/>
        </authorList>
    </citation>
    <scope>NUCLEOTIDE SEQUENCE [LARGE SCALE GENOMIC DNA]</scope>
    <source>
        <strain evidence="2">JMULYC20181020</strain>
        <tissue evidence="2">Muscle</tissue>
    </source>
</reference>
<evidence type="ECO:0000313" key="2">
    <source>
        <dbReference type="EMBL" id="KAE8280509.1"/>
    </source>
</evidence>
<dbReference type="PANTHER" id="PTHR31025:SF30">
    <property type="entry name" value="SI:DKEY-15H8.17"/>
    <property type="match status" value="1"/>
</dbReference>
<comment type="caution">
    <text evidence="2">The sequence shown here is derived from an EMBL/GenBank/DDBJ whole genome shotgun (WGS) entry which is preliminary data.</text>
</comment>
<feature type="compositionally biased region" description="Low complexity" evidence="1">
    <location>
        <begin position="88"/>
        <end position="109"/>
    </location>
</feature>
<dbReference type="EMBL" id="REGW02000021">
    <property type="protein sequence ID" value="KAE8280509.1"/>
    <property type="molecule type" value="Genomic_DNA"/>
</dbReference>
<sequence length="536" mass="60685">MSALMEDIREAVLAVLPSLPEDKVQSLLNKLASIGVESKSDLQFIKEEDLLANITPIQCRRLLNAWQTQDQTSYVTLTPVDHSDIVLSTTTEDPPSSESDNTSMSSSNTSRMTVNLSVWHENFSVPWNRMPPGIITAIALEKRPSAKDRRQMVRIIVEEMRLNEQNPSKSQCQSIAKMIVKQHPQSFADVMRDGTVIGSGYASLMTQLKTRVEHVNRGNSLSRRRKQKRVSNAPEDIARGPADQYGCVRWQPDCPPGETVEGLKEKKSEMQDLYHTEGPAGAERGYVIQLMKTTYYLQRKNINASPPPSIAELKTEWPYLFTPKQMFSHFNLLTDIKILEKMEQAVEEKGKLILRFFQHTTARTSTDEVERILISYNKEEKCDPCPCVILLLMAHFKEKYEGLILQADVFSTAADVERTKPLPESPRLIVLGDVLTATNWMLSIEGQVTVGPHQNIVAGMATLFSCYYVFNLVYQEEASSTLEFIQRCFIGINPTSGTKMTKWISPRSGKVHEKRNNSVSLHVSALLKRLMDFEWL</sequence>
<keyword evidence="3" id="KW-1185">Reference proteome</keyword>
<organism evidence="2 3">
    <name type="scientific">Larimichthys crocea</name>
    <name type="common">Large yellow croaker</name>
    <name type="synonym">Pseudosciaena crocea</name>
    <dbReference type="NCBI Taxonomy" id="215358"/>
    <lineage>
        <taxon>Eukaryota</taxon>
        <taxon>Metazoa</taxon>
        <taxon>Chordata</taxon>
        <taxon>Craniata</taxon>
        <taxon>Vertebrata</taxon>
        <taxon>Euteleostomi</taxon>
        <taxon>Actinopterygii</taxon>
        <taxon>Neopterygii</taxon>
        <taxon>Teleostei</taxon>
        <taxon>Neoteleostei</taxon>
        <taxon>Acanthomorphata</taxon>
        <taxon>Eupercaria</taxon>
        <taxon>Sciaenidae</taxon>
        <taxon>Larimichthys</taxon>
    </lineage>
</organism>
<feature type="region of interest" description="Disordered" evidence="1">
    <location>
        <begin position="87"/>
        <end position="109"/>
    </location>
</feature>
<gene>
    <name evidence="2" type="ORF">D5F01_LYC21071</name>
</gene>
<accession>A0A6G0HMN9</accession>
<proteinExistence type="predicted"/>
<dbReference type="PANTHER" id="PTHR31025">
    <property type="entry name" value="SI:CH211-196P9.1-RELATED"/>
    <property type="match status" value="1"/>
</dbReference>
<dbReference type="AlphaFoldDB" id="A0A6G0HMN9"/>
<evidence type="ECO:0000256" key="1">
    <source>
        <dbReference type="SAM" id="MobiDB-lite"/>
    </source>
</evidence>
<feature type="region of interest" description="Disordered" evidence="1">
    <location>
        <begin position="216"/>
        <end position="238"/>
    </location>
</feature>
<dbReference type="Proteomes" id="UP000424527">
    <property type="component" value="Unassembled WGS sequence"/>
</dbReference>
<evidence type="ECO:0000313" key="3">
    <source>
        <dbReference type="Proteomes" id="UP000424527"/>
    </source>
</evidence>
<name>A0A6G0HMN9_LARCR</name>